<dbReference type="Proteomes" id="UP000294003">
    <property type="component" value="Unassembled WGS sequence"/>
</dbReference>
<evidence type="ECO:0000313" key="4">
    <source>
        <dbReference type="Proteomes" id="UP000294003"/>
    </source>
</evidence>
<accession>A0ABY0HEQ1</accession>
<dbReference type="Gene3D" id="3.30.559.10">
    <property type="entry name" value="Chloramphenicol acetyltransferase-like domain"/>
    <property type="match status" value="2"/>
</dbReference>
<dbReference type="InterPro" id="IPR054710">
    <property type="entry name" value="Tri101-like_N"/>
</dbReference>
<dbReference type="InterPro" id="IPR023213">
    <property type="entry name" value="CAT-like_dom_sf"/>
</dbReference>
<evidence type="ECO:0000256" key="1">
    <source>
        <dbReference type="ARBA" id="ARBA00022679"/>
    </source>
</evidence>
<keyword evidence="4" id="KW-1185">Reference proteome</keyword>
<dbReference type="PANTHER" id="PTHR31896:SF64">
    <property type="entry name" value="TRICHOTHECENE 3-O-ACETYLTRANSFERASE"/>
    <property type="match status" value="1"/>
</dbReference>
<dbReference type="PANTHER" id="PTHR31896">
    <property type="entry name" value="FAMILY REGULATORY PROTEIN, PUTATIVE (AFU_ORTHOLOGUE AFUA_3G14730)-RELATED"/>
    <property type="match status" value="1"/>
</dbReference>
<comment type="caution">
    <text evidence="3">The sequence shown here is derived from an EMBL/GenBank/DDBJ whole genome shotgun (WGS) entry which is preliminary data.</text>
</comment>
<reference evidence="3 4" key="1">
    <citation type="submission" date="2018-06" db="EMBL/GenBank/DDBJ databases">
        <title>Complete Genomes of Monosporascus.</title>
        <authorList>
            <person name="Robinson A.J."/>
            <person name="Natvig D.O."/>
        </authorList>
    </citation>
    <scope>NUCLEOTIDE SEQUENCE [LARGE SCALE GENOMIC DNA]</scope>
    <source>
        <strain evidence="3 4">CBS 609.92</strain>
    </source>
</reference>
<proteinExistence type="predicted"/>
<evidence type="ECO:0000259" key="2">
    <source>
        <dbReference type="Pfam" id="PF22664"/>
    </source>
</evidence>
<dbReference type="EMBL" id="QJNS01000048">
    <property type="protein sequence ID" value="RYO90878.1"/>
    <property type="molecule type" value="Genomic_DNA"/>
</dbReference>
<keyword evidence="1" id="KW-0808">Transferase</keyword>
<organism evidence="3 4">
    <name type="scientific">Monosporascus cannonballus</name>
    <dbReference type="NCBI Taxonomy" id="155416"/>
    <lineage>
        <taxon>Eukaryota</taxon>
        <taxon>Fungi</taxon>
        <taxon>Dikarya</taxon>
        <taxon>Ascomycota</taxon>
        <taxon>Pezizomycotina</taxon>
        <taxon>Sordariomycetes</taxon>
        <taxon>Xylariomycetidae</taxon>
        <taxon>Xylariales</taxon>
        <taxon>Xylariales incertae sedis</taxon>
        <taxon>Monosporascus</taxon>
    </lineage>
</organism>
<protein>
    <recommendedName>
        <fullName evidence="2">Trichothecene 3-O-acetyltransferase-like N-terminal domain-containing protein</fullName>
    </recommendedName>
</protein>
<dbReference type="Pfam" id="PF22664">
    <property type="entry name" value="TRI-like_N"/>
    <property type="match status" value="1"/>
</dbReference>
<feature type="domain" description="Trichothecene 3-O-acetyltransferase-like N-terminal" evidence="2">
    <location>
        <begin position="30"/>
        <end position="181"/>
    </location>
</feature>
<evidence type="ECO:0000313" key="3">
    <source>
        <dbReference type="EMBL" id="RYO90878.1"/>
    </source>
</evidence>
<name>A0ABY0HEQ1_9PEZI</name>
<sequence>MDLEEPRMSDYHELDRYQDILGQLPMLQAYTHIIYFFPMLRDAAPEKIIHDLSEAITKVRKAVPWMGARIVNMGKGPGNSGAYLPVKCALPEPAIDVQRLEDTSPEYAEFRRRKAPVSMIDTKTLTPVPGFPVVYEDSDQLPAHAVRLQANFIKGGVLVDFAIQHNVADAGGFNGFINMIAMLMRGETIPQGLLEVANMDRRNLVRLLQPDEPMLDHSRHKRPPLTAKAPLAPRETARYHVFRFTVTSMARIKDLASQREGFDPAVPFVSTDDAVCAFCWRHFTKARKGRYPPETSSRFGRQIDGRRLVGLPQTYMGAMAYNVTCSMTFGELTSAPLSTIASHMRKALNEASSLYSMRSFVTFVAREPDKSTITYAGPFDHRIDIGSSSVRSHTGLFPEFGSLGRPEFIRRPPSVPFAGTVVLWPGNPEGDCDAIACLTDTDFEALSADPEWKELVEYIG</sequence>
<dbReference type="InterPro" id="IPR051283">
    <property type="entry name" value="Sec_Metabolite_Acyltrans"/>
</dbReference>
<gene>
    <name evidence="3" type="ORF">DL762_002475</name>
</gene>